<dbReference type="EMBL" id="FQYY01000006">
    <property type="protein sequence ID" value="SHI95543.1"/>
    <property type="molecule type" value="Genomic_DNA"/>
</dbReference>
<accession>A0A1M6FD18</accession>
<feature type="chain" id="PRO_5013019862" evidence="2">
    <location>
        <begin position="20"/>
        <end position="243"/>
    </location>
</feature>
<sequence length="243" mass="26853">MKKILLLLFTTILTIPAIAQISITDHSGNAITNGQEFKFSELGQLFAEVGIKITNNGSSDAYILGEVVSMSNASGSNLQFCLAEVCYATITSATSYPLTTPLTLAPGESNGDYDHFFNNYDGNDPSQPVVYEFRFYEVDASGNELGDIVSFSYTYDKTLSTKKYNLENIGITVYSSMVSDQFKFNTEESTTLKIYSLTGKKVYERNFNNGEQVVSTSKLSSGIYIIEFVTEKGYRAAKKIVKK</sequence>
<dbReference type="Proteomes" id="UP000184225">
    <property type="component" value="Unassembled WGS sequence"/>
</dbReference>
<feature type="domain" description="Secretion system C-terminal sorting" evidence="3">
    <location>
        <begin position="181"/>
        <end position="241"/>
    </location>
</feature>
<dbReference type="Pfam" id="PF18962">
    <property type="entry name" value="Por_Secre_tail"/>
    <property type="match status" value="1"/>
</dbReference>
<dbReference type="STRING" id="579105.SAMN04488096_10675"/>
<evidence type="ECO:0000313" key="4">
    <source>
        <dbReference type="EMBL" id="SHI95543.1"/>
    </source>
</evidence>
<keyword evidence="1 2" id="KW-0732">Signal</keyword>
<dbReference type="NCBIfam" id="TIGR04183">
    <property type="entry name" value="Por_Secre_tail"/>
    <property type="match status" value="1"/>
</dbReference>
<dbReference type="RefSeq" id="WP_073151233.1">
    <property type="nucleotide sequence ID" value="NZ_FQYY01000006.1"/>
</dbReference>
<proteinExistence type="predicted"/>
<keyword evidence="5" id="KW-1185">Reference proteome</keyword>
<name>A0A1M6FD18_9FLAO</name>
<dbReference type="AlphaFoldDB" id="A0A1M6FD18"/>
<dbReference type="InterPro" id="IPR026444">
    <property type="entry name" value="Secre_tail"/>
</dbReference>
<evidence type="ECO:0000256" key="1">
    <source>
        <dbReference type="ARBA" id="ARBA00022729"/>
    </source>
</evidence>
<feature type="signal peptide" evidence="2">
    <location>
        <begin position="1"/>
        <end position="19"/>
    </location>
</feature>
<organism evidence="4 5">
    <name type="scientific">Mesonia phycicola</name>
    <dbReference type="NCBI Taxonomy" id="579105"/>
    <lineage>
        <taxon>Bacteria</taxon>
        <taxon>Pseudomonadati</taxon>
        <taxon>Bacteroidota</taxon>
        <taxon>Flavobacteriia</taxon>
        <taxon>Flavobacteriales</taxon>
        <taxon>Flavobacteriaceae</taxon>
        <taxon>Mesonia</taxon>
    </lineage>
</organism>
<evidence type="ECO:0000259" key="3">
    <source>
        <dbReference type="Pfam" id="PF18962"/>
    </source>
</evidence>
<reference evidence="4 5" key="1">
    <citation type="submission" date="2016-11" db="EMBL/GenBank/DDBJ databases">
        <authorList>
            <person name="Jaros S."/>
            <person name="Januszkiewicz K."/>
            <person name="Wedrychowicz H."/>
        </authorList>
    </citation>
    <scope>NUCLEOTIDE SEQUENCE [LARGE SCALE GENOMIC DNA]</scope>
    <source>
        <strain evidence="4 5">DSM 21425</strain>
    </source>
</reference>
<gene>
    <name evidence="4" type="ORF">SAMN04488096_10675</name>
</gene>
<dbReference type="OrthoDB" id="1247931at2"/>
<protein>
    <submittedName>
        <fullName evidence="4">Por secretion system C-terminal sorting domain-containing protein</fullName>
    </submittedName>
</protein>
<evidence type="ECO:0000256" key="2">
    <source>
        <dbReference type="SAM" id="SignalP"/>
    </source>
</evidence>
<evidence type="ECO:0000313" key="5">
    <source>
        <dbReference type="Proteomes" id="UP000184225"/>
    </source>
</evidence>